<protein>
    <submittedName>
        <fullName evidence="1">Uncharacterized protein</fullName>
    </submittedName>
</protein>
<feature type="non-terminal residue" evidence="1">
    <location>
        <position position="205"/>
    </location>
</feature>
<evidence type="ECO:0000313" key="1">
    <source>
        <dbReference type="EMBL" id="CAF5220642.1"/>
    </source>
</evidence>
<dbReference type="Proteomes" id="UP000681720">
    <property type="component" value="Unassembled WGS sequence"/>
</dbReference>
<dbReference type="AlphaFoldDB" id="A0A8S3JU03"/>
<sequence length="205" mass="24062">MYIDYPRCPECQCPLLRCKRYSRLIKKIHNKIGTGRVSRKGPSDSLTNNATIKLHLLTASTQLPEHIEKIIRKNLENDRQKIFGTLFVHVLNLFTELDNNVSDERSKMLTTIYEHIKKSDSLFLTRQQWSDIEYEYNRLLFISSMRKFDLKASDTETLNDILFGPNPFSQIARQTCQSLLNPNSEGSDKWKSILPDEKTWMDFER</sequence>
<accession>A0A8S3JU03</accession>
<name>A0A8S3JU03_9BILA</name>
<dbReference type="EMBL" id="CAJOBJ010365241">
    <property type="protein sequence ID" value="CAF5220642.1"/>
    <property type="molecule type" value="Genomic_DNA"/>
</dbReference>
<comment type="caution">
    <text evidence="1">The sequence shown here is derived from an EMBL/GenBank/DDBJ whole genome shotgun (WGS) entry which is preliminary data.</text>
</comment>
<proteinExistence type="predicted"/>
<reference evidence="1" key="1">
    <citation type="submission" date="2021-02" db="EMBL/GenBank/DDBJ databases">
        <authorList>
            <person name="Nowell W R."/>
        </authorList>
    </citation>
    <scope>NUCLEOTIDE SEQUENCE</scope>
</reference>
<organism evidence="1 2">
    <name type="scientific">Rotaria magnacalcarata</name>
    <dbReference type="NCBI Taxonomy" id="392030"/>
    <lineage>
        <taxon>Eukaryota</taxon>
        <taxon>Metazoa</taxon>
        <taxon>Spiralia</taxon>
        <taxon>Gnathifera</taxon>
        <taxon>Rotifera</taxon>
        <taxon>Eurotatoria</taxon>
        <taxon>Bdelloidea</taxon>
        <taxon>Philodinida</taxon>
        <taxon>Philodinidae</taxon>
        <taxon>Rotaria</taxon>
    </lineage>
</organism>
<gene>
    <name evidence="1" type="ORF">GIL414_LOCUS84123</name>
</gene>
<evidence type="ECO:0000313" key="2">
    <source>
        <dbReference type="Proteomes" id="UP000681720"/>
    </source>
</evidence>